<dbReference type="Proteomes" id="UP000824890">
    <property type="component" value="Unassembled WGS sequence"/>
</dbReference>
<dbReference type="Gene3D" id="1.25.40.420">
    <property type="match status" value="2"/>
</dbReference>
<dbReference type="PANTHER" id="PTHR47274:SF5">
    <property type="entry name" value="BTB DOMAIN-CONTAINING PROTEIN"/>
    <property type="match status" value="1"/>
</dbReference>
<dbReference type="Gene3D" id="3.30.710.10">
    <property type="entry name" value="Potassium Channel Kv1.1, Chain A"/>
    <property type="match status" value="2"/>
</dbReference>
<name>A0ABQ8DUA5_BRANA</name>
<evidence type="ECO:0000256" key="1">
    <source>
        <dbReference type="ARBA" id="ARBA00002668"/>
    </source>
</evidence>
<dbReference type="SUPFAM" id="SSF54695">
    <property type="entry name" value="POZ domain"/>
    <property type="match status" value="2"/>
</dbReference>
<dbReference type="Pfam" id="PF00651">
    <property type="entry name" value="BTB"/>
    <property type="match status" value="2"/>
</dbReference>
<proteinExistence type="predicted"/>
<dbReference type="CDD" id="cd18186">
    <property type="entry name" value="BTB_POZ_ZBTB_KLHL-like"/>
    <property type="match status" value="2"/>
</dbReference>
<comment type="function">
    <text evidence="1">May act as a substrate-specific adapter of an E3 ubiquitin-protein ligase complex (CUL3-RBX1-BTB) which mediates the ubiquitination and subsequent proteasomal degradation of target proteins.</text>
</comment>
<dbReference type="InterPro" id="IPR011333">
    <property type="entry name" value="SKP1/BTB/POZ_sf"/>
</dbReference>
<dbReference type="PROSITE" id="PS50097">
    <property type="entry name" value="BTB"/>
    <property type="match status" value="2"/>
</dbReference>
<protein>
    <recommendedName>
        <fullName evidence="3">BTB domain-containing protein</fullName>
    </recommendedName>
</protein>
<dbReference type="PANTHER" id="PTHR47274">
    <property type="entry name" value="BTB/POZ DOMAIN CONTAINING PROTEIN, EXPRESSED-RELATED"/>
    <property type="match status" value="1"/>
</dbReference>
<evidence type="ECO:0000259" key="3">
    <source>
        <dbReference type="PROSITE" id="PS50097"/>
    </source>
</evidence>
<feature type="domain" description="BTB" evidence="3">
    <location>
        <begin position="24"/>
        <end position="97"/>
    </location>
</feature>
<organism evidence="4 5">
    <name type="scientific">Brassica napus</name>
    <name type="common">Rape</name>
    <dbReference type="NCBI Taxonomy" id="3708"/>
    <lineage>
        <taxon>Eukaryota</taxon>
        <taxon>Viridiplantae</taxon>
        <taxon>Streptophyta</taxon>
        <taxon>Embryophyta</taxon>
        <taxon>Tracheophyta</taxon>
        <taxon>Spermatophyta</taxon>
        <taxon>Magnoliopsida</taxon>
        <taxon>eudicotyledons</taxon>
        <taxon>Gunneridae</taxon>
        <taxon>Pentapetalae</taxon>
        <taxon>rosids</taxon>
        <taxon>malvids</taxon>
        <taxon>Brassicales</taxon>
        <taxon>Brassicaceae</taxon>
        <taxon>Brassiceae</taxon>
        <taxon>Brassica</taxon>
    </lineage>
</organism>
<sequence length="419" mass="46933">MARQGNKEIFLGGLRKLFEEQWQVDVLLKAGNSDECASISAHKLVLASRSMVLKKMMESDELKSSPKLETVTFSEMRQEELEALVEFMYSVDGSISSQSLKKHVRSLYLAADKYEIPHLRDLCRMHLISSLNSSNALKILELAQIPFDKALNDAAFITIKNNISSIASSAEFKLFVVNHPDLSVEIMKASLIRPRTAASCHYCGSFGVCNGNTEQQRLKEIFLSGLKKLFEEQWQPDVLLKAGNSDKGATISAHKLVLASRSVVLKKIMESDEFKASSKLETVTFSEMKHEELEALVEFMYCVDGSICLESLKKHVGSLYLAADKYEIPHLRDLCRNQLKSSLNSSNALNTFELAQIPFDKALNDAAFTTIKNNINTIANSAEFKLFVVNNPYLSVEIMKAFLVQPNSYCCGCCGKYRF</sequence>
<evidence type="ECO:0000313" key="5">
    <source>
        <dbReference type="Proteomes" id="UP000824890"/>
    </source>
</evidence>
<reference evidence="4 5" key="1">
    <citation type="submission" date="2021-05" db="EMBL/GenBank/DDBJ databases">
        <title>Genome Assembly of Synthetic Allotetraploid Brassica napus Reveals Homoeologous Exchanges between Subgenomes.</title>
        <authorList>
            <person name="Davis J.T."/>
        </authorList>
    </citation>
    <scope>NUCLEOTIDE SEQUENCE [LARGE SCALE GENOMIC DNA]</scope>
    <source>
        <strain evidence="5">cv. Da-Ae</strain>
        <tissue evidence="4">Seedling</tissue>
    </source>
</reference>
<keyword evidence="5" id="KW-1185">Reference proteome</keyword>
<dbReference type="InterPro" id="IPR000210">
    <property type="entry name" value="BTB/POZ_dom"/>
</dbReference>
<gene>
    <name evidence="4" type="ORF">HID58_010089</name>
</gene>
<comment type="pathway">
    <text evidence="2">Protein modification; protein ubiquitination.</text>
</comment>
<evidence type="ECO:0000256" key="2">
    <source>
        <dbReference type="ARBA" id="ARBA00004906"/>
    </source>
</evidence>
<dbReference type="SMART" id="SM00225">
    <property type="entry name" value="BTB"/>
    <property type="match status" value="2"/>
</dbReference>
<comment type="caution">
    <text evidence="4">The sequence shown here is derived from an EMBL/GenBank/DDBJ whole genome shotgun (WGS) entry which is preliminary data.</text>
</comment>
<evidence type="ECO:0000313" key="4">
    <source>
        <dbReference type="EMBL" id="KAH0932972.1"/>
    </source>
</evidence>
<feature type="domain" description="BTB" evidence="3">
    <location>
        <begin position="236"/>
        <end position="301"/>
    </location>
</feature>
<dbReference type="InterPro" id="IPR044784">
    <property type="entry name" value="At1g01640-like"/>
</dbReference>
<dbReference type="EMBL" id="JAGKQM010000003">
    <property type="protein sequence ID" value="KAH0932972.1"/>
    <property type="molecule type" value="Genomic_DNA"/>
</dbReference>
<accession>A0ABQ8DUA5</accession>